<dbReference type="EMBL" id="JACJSG010000001">
    <property type="protein sequence ID" value="MBD2499145.1"/>
    <property type="molecule type" value="Genomic_DNA"/>
</dbReference>
<keyword evidence="3" id="KW-1185">Reference proteome</keyword>
<name>A0ABR8CYU5_9NOST</name>
<organism evidence="2 3">
    <name type="scientific">Anabaena azotica FACHB-119</name>
    <dbReference type="NCBI Taxonomy" id="947527"/>
    <lineage>
        <taxon>Bacteria</taxon>
        <taxon>Bacillati</taxon>
        <taxon>Cyanobacteriota</taxon>
        <taxon>Cyanophyceae</taxon>
        <taxon>Nostocales</taxon>
        <taxon>Nostocaceae</taxon>
        <taxon>Anabaena</taxon>
        <taxon>Anabaena azotica</taxon>
    </lineage>
</organism>
<accession>A0ABR8CYU5</accession>
<sequence>MEQSEKQQRLEAEQKFQAALEQLEGILQETATEDDQTPNTPIEDESEAVDDEADIDLAALEDAVADIENYLEQKRKPK</sequence>
<gene>
    <name evidence="2" type="ORF">H6G83_00715</name>
</gene>
<reference evidence="2 3" key="1">
    <citation type="journal article" date="2020" name="ISME J.">
        <title>Comparative genomics reveals insights into cyanobacterial evolution and habitat adaptation.</title>
        <authorList>
            <person name="Chen M.Y."/>
            <person name="Teng W.K."/>
            <person name="Zhao L."/>
            <person name="Hu C.X."/>
            <person name="Zhou Y.K."/>
            <person name="Han B.P."/>
            <person name="Song L.R."/>
            <person name="Shu W.S."/>
        </authorList>
    </citation>
    <scope>NUCLEOTIDE SEQUENCE [LARGE SCALE GENOMIC DNA]</scope>
    <source>
        <strain evidence="2 3">FACHB-119</strain>
    </source>
</reference>
<dbReference type="RefSeq" id="WP_190465604.1">
    <property type="nucleotide sequence ID" value="NZ_JACJSG010000001.1"/>
</dbReference>
<feature type="compositionally biased region" description="Acidic residues" evidence="1">
    <location>
        <begin position="31"/>
        <end position="50"/>
    </location>
</feature>
<feature type="region of interest" description="Disordered" evidence="1">
    <location>
        <begin position="29"/>
        <end position="50"/>
    </location>
</feature>
<proteinExistence type="predicted"/>
<protein>
    <submittedName>
        <fullName evidence="2">Uncharacterized protein</fullName>
    </submittedName>
</protein>
<dbReference type="Proteomes" id="UP000661112">
    <property type="component" value="Unassembled WGS sequence"/>
</dbReference>
<evidence type="ECO:0000256" key="1">
    <source>
        <dbReference type="SAM" id="MobiDB-lite"/>
    </source>
</evidence>
<evidence type="ECO:0000313" key="2">
    <source>
        <dbReference type="EMBL" id="MBD2499145.1"/>
    </source>
</evidence>
<evidence type="ECO:0000313" key="3">
    <source>
        <dbReference type="Proteomes" id="UP000661112"/>
    </source>
</evidence>
<comment type="caution">
    <text evidence="2">The sequence shown here is derived from an EMBL/GenBank/DDBJ whole genome shotgun (WGS) entry which is preliminary data.</text>
</comment>